<reference evidence="1 2" key="1">
    <citation type="submission" date="2020-02" db="EMBL/GenBank/DDBJ databases">
        <authorList>
            <person name="Kim M.K."/>
        </authorList>
    </citation>
    <scope>NUCLEOTIDE SEQUENCE [LARGE SCALE GENOMIC DNA]</scope>
    <source>
        <strain evidence="1 2">17J57-3</strain>
    </source>
</reference>
<evidence type="ECO:0000313" key="2">
    <source>
        <dbReference type="Proteomes" id="UP000482155"/>
    </source>
</evidence>
<keyword evidence="2" id="KW-1185">Reference proteome</keyword>
<organism evidence="1 2">
    <name type="scientific">Noviherbaspirillum galbum</name>
    <dbReference type="NCBI Taxonomy" id="2709383"/>
    <lineage>
        <taxon>Bacteria</taxon>
        <taxon>Pseudomonadati</taxon>
        <taxon>Pseudomonadota</taxon>
        <taxon>Betaproteobacteria</taxon>
        <taxon>Burkholderiales</taxon>
        <taxon>Oxalobacteraceae</taxon>
        <taxon>Noviherbaspirillum</taxon>
    </lineage>
</organism>
<dbReference type="SUPFAM" id="SSF50475">
    <property type="entry name" value="FMN-binding split barrel"/>
    <property type="match status" value="1"/>
</dbReference>
<dbReference type="RefSeq" id="WP_163964375.1">
    <property type="nucleotide sequence ID" value="NZ_JAAIVB010000047.1"/>
</dbReference>
<dbReference type="Proteomes" id="UP000482155">
    <property type="component" value="Unassembled WGS sequence"/>
</dbReference>
<protein>
    <recommendedName>
        <fullName evidence="3">Pyridoxamine 5'-phosphate oxidase putative domain-containing protein</fullName>
    </recommendedName>
</protein>
<dbReference type="Gene3D" id="2.30.110.10">
    <property type="entry name" value="Electron Transport, Fmn-binding Protein, Chain A"/>
    <property type="match status" value="1"/>
</dbReference>
<comment type="caution">
    <text evidence="1">The sequence shown here is derived from an EMBL/GenBank/DDBJ whole genome shotgun (WGS) entry which is preliminary data.</text>
</comment>
<accession>A0A6B3SNA6</accession>
<sequence>MSPSRSTVSRLDGIDADFMQAGVSLVVGAASNDKSPAIVRATGCRLLDDLGEVSIVVSASQGAEVLRCIRENGAVAVVFSQPSTHRTIQLKGKDARVVGATAEDRESAVRYRDLFATELAPLGFEPLLIRTLLDCPPADLVAIRFTPEDAFIQTPGPNAGQRLAVAP</sequence>
<dbReference type="AlphaFoldDB" id="A0A6B3SNA6"/>
<dbReference type="EMBL" id="JAAIVB010000047">
    <property type="protein sequence ID" value="NEX62294.1"/>
    <property type="molecule type" value="Genomic_DNA"/>
</dbReference>
<gene>
    <name evidence="1" type="ORF">G3574_14490</name>
</gene>
<name>A0A6B3SNA6_9BURK</name>
<dbReference type="InterPro" id="IPR012349">
    <property type="entry name" value="Split_barrel_FMN-bd"/>
</dbReference>
<evidence type="ECO:0000313" key="1">
    <source>
        <dbReference type="EMBL" id="NEX62294.1"/>
    </source>
</evidence>
<evidence type="ECO:0008006" key="3">
    <source>
        <dbReference type="Google" id="ProtNLM"/>
    </source>
</evidence>
<proteinExistence type="predicted"/>